<feature type="non-terminal residue" evidence="1">
    <location>
        <position position="81"/>
    </location>
</feature>
<accession>K1UI21</accession>
<name>K1UI21_9ZZZZ</name>
<proteinExistence type="predicted"/>
<gene>
    <name evidence="1" type="ORF">LEA_02240</name>
</gene>
<comment type="caution">
    <text evidence="1">The sequence shown here is derived from an EMBL/GenBank/DDBJ whole genome shotgun (WGS) entry which is preliminary data.</text>
</comment>
<organism evidence="1">
    <name type="scientific">human gut metagenome</name>
    <dbReference type="NCBI Taxonomy" id="408170"/>
    <lineage>
        <taxon>unclassified sequences</taxon>
        <taxon>metagenomes</taxon>
        <taxon>organismal metagenomes</taxon>
    </lineage>
</organism>
<reference evidence="1" key="1">
    <citation type="journal article" date="2013" name="Environ. Microbiol.">
        <title>Microbiota from the distal guts of lean and obese adolescents exhibit partial functional redundancy besides clear differences in community structure.</title>
        <authorList>
            <person name="Ferrer M."/>
            <person name="Ruiz A."/>
            <person name="Lanza F."/>
            <person name="Haange S.B."/>
            <person name="Oberbach A."/>
            <person name="Till H."/>
            <person name="Bargiela R."/>
            <person name="Campoy C."/>
            <person name="Segura M.T."/>
            <person name="Richter M."/>
            <person name="von Bergen M."/>
            <person name="Seifert J."/>
            <person name="Suarez A."/>
        </authorList>
    </citation>
    <scope>NUCLEOTIDE SEQUENCE</scope>
</reference>
<sequence>MWEEIGKPDIVIHLTHWYKSLPEEYQIENYPFTILNCYIPYAMSLADNAKGTFMINSSNNSMFLNMMWHIYTDTMYHYEGY</sequence>
<evidence type="ECO:0000313" key="1">
    <source>
        <dbReference type="EMBL" id="EKC79629.1"/>
    </source>
</evidence>
<dbReference type="AlphaFoldDB" id="K1UI21"/>
<protein>
    <submittedName>
        <fullName evidence="1">Uncharacterized protein</fullName>
    </submittedName>
</protein>
<dbReference type="EMBL" id="AJWY01001550">
    <property type="protein sequence ID" value="EKC79629.1"/>
    <property type="molecule type" value="Genomic_DNA"/>
</dbReference>